<evidence type="ECO:0000256" key="3">
    <source>
        <dbReference type="ARBA" id="ARBA00023134"/>
    </source>
</evidence>
<dbReference type="PROSITE" id="PS51421">
    <property type="entry name" value="RAS"/>
    <property type="match status" value="1"/>
</dbReference>
<dbReference type="Pfam" id="PF13499">
    <property type="entry name" value="EF-hand_7"/>
    <property type="match status" value="1"/>
</dbReference>
<dbReference type="EMBL" id="GGYP01001177">
    <property type="protein sequence ID" value="MDE45948.1"/>
    <property type="molecule type" value="Transcribed_RNA"/>
</dbReference>
<dbReference type="AlphaFoldDB" id="A0A6G1S6E2"/>
<feature type="compositionally biased region" description="Low complexity" evidence="6">
    <location>
        <begin position="73"/>
        <end position="85"/>
    </location>
</feature>
<dbReference type="FunFam" id="3.40.50.300:FF:001129">
    <property type="entry name" value="ras-related protein Rab-44 isoform X2"/>
    <property type="match status" value="1"/>
</dbReference>
<dbReference type="PRINTS" id="PR00449">
    <property type="entry name" value="RASTRNSFRMNG"/>
</dbReference>
<feature type="region of interest" description="Disordered" evidence="6">
    <location>
        <begin position="71"/>
        <end position="225"/>
    </location>
</feature>
<dbReference type="Gene3D" id="1.10.238.10">
    <property type="entry name" value="EF-hand"/>
    <property type="match status" value="1"/>
</dbReference>
<dbReference type="GO" id="GO:0003924">
    <property type="term" value="F:GTPase activity"/>
    <property type="evidence" value="ECO:0007669"/>
    <property type="project" value="InterPro"/>
</dbReference>
<keyword evidence="4" id="KW-0449">Lipoprotein</keyword>
<feature type="compositionally biased region" description="Low complexity" evidence="6">
    <location>
        <begin position="603"/>
        <end position="614"/>
    </location>
</feature>
<name>A0A6G1S6E2_9ACAR</name>
<evidence type="ECO:0000259" key="7">
    <source>
        <dbReference type="PROSITE" id="PS50222"/>
    </source>
</evidence>
<dbReference type="CDD" id="cd00051">
    <property type="entry name" value="EFh"/>
    <property type="match status" value="1"/>
</dbReference>
<dbReference type="InterPro" id="IPR005225">
    <property type="entry name" value="Small_GTP-bd"/>
</dbReference>
<keyword evidence="3" id="KW-0342">GTP-binding</keyword>
<dbReference type="InterPro" id="IPR011992">
    <property type="entry name" value="EF-hand-dom_pair"/>
</dbReference>
<dbReference type="GO" id="GO:0005525">
    <property type="term" value="F:GTP binding"/>
    <property type="evidence" value="ECO:0007669"/>
    <property type="project" value="UniProtKB-KW"/>
</dbReference>
<keyword evidence="1" id="KW-0547">Nucleotide-binding</keyword>
<feature type="coiled-coil region" evidence="5">
    <location>
        <begin position="406"/>
        <end position="433"/>
    </location>
</feature>
<dbReference type="PANTHER" id="PTHR47977">
    <property type="entry name" value="RAS-RELATED PROTEIN RAB"/>
    <property type="match status" value="1"/>
</dbReference>
<proteinExistence type="predicted"/>
<dbReference type="CDD" id="cd22249">
    <property type="entry name" value="UDM1_RNF168_RNF169-like"/>
    <property type="match status" value="1"/>
</dbReference>
<dbReference type="GO" id="GO:0005509">
    <property type="term" value="F:calcium ion binding"/>
    <property type="evidence" value="ECO:0007669"/>
    <property type="project" value="InterPro"/>
</dbReference>
<dbReference type="SMART" id="SM00175">
    <property type="entry name" value="RAB"/>
    <property type="match status" value="1"/>
</dbReference>
<evidence type="ECO:0000256" key="6">
    <source>
        <dbReference type="SAM" id="MobiDB-lite"/>
    </source>
</evidence>
<keyword evidence="5" id="KW-0175">Coiled coil</keyword>
<sequence length="923" mass="100215">MNNSAFLENLRQLFAECDRDQSGSLGPDEFKELCEKIGLSREVADETFKRLDIDQNSQITFDEFAAGFNQYKQQQQRQGPAQQPTTGGGTGASFIVGNKPADPPASAQSLPSTPVPLQPASLPGSRAHTPLQAPHLQSKPPASSPVTRRARSRASPSNNGGGAISLGSTGSSSNLTTSCSSASGGGPRLDHCLSSTDLSSSYDMAPPAAATTTASPSTTTQGAPKADNVVVYSSDLIENNYHTDQASGSGQFNSMLSSNGSFNQLKTMQDLLECVQKLQNENQILTQIFFKDKREREEYISQLGEEFDQQLREVEERANKRAKEELEAEKKRLREMMQAERETLQHHYQTLEKISKMVKSSSNGKSGGLDGDGFNKVKSQLEDTFVENRQLKKSLMDTKTDVALIWKEMEKLKKQYEDKLSNAYEKQRETQHECDHIKLQLGLMKDSNRKLQDASDVITNYITDKVEPVIKVAMDSNGDDSNDASLGHQSRNLSASNSRRGSILSEYLNNNDGDNEEEDGPSGLESMSSSSVGAGGGVGASRQLKQAAGAAVGPSSPSDTSPNILKRMNGLETSLSRNQRFNQSTTSTSTTSSDHNLLNVPQATTPSSSSTTAAKQVRQKQPNQDSNASNETSTRLASDKSAASHKRDAGATIGGRQANKQSGGEQTSSRSGGLKSIGRHFGLGDRTQSDANKPKEANGELTTQTKSLSADHAEEPIVEPADGPSTATFNIILVGDSFVGKSSFAARFIEGSFVQGLISNCSIDFKTKTYKVDGVNYTVNLWDTAGQERFRSITASYFRKADGIILMYDVTEKRSYLNVRNWMSTIADTAAENVAVLLVGNKIDLRVNDNKTKCVPTEEGFRLAREYGIVFLETSVKTGANLLPSMGKLIRLIAKNNTAEDTDNDRIRLSDKGRTFNCMPKNC</sequence>
<dbReference type="PROSITE" id="PS50222">
    <property type="entry name" value="EF_HAND_2"/>
    <property type="match status" value="2"/>
</dbReference>
<protein>
    <submittedName>
        <fullName evidence="8">Ras and EF-hand domain-containing protein</fullName>
    </submittedName>
</protein>
<feature type="region of interest" description="Disordered" evidence="6">
    <location>
        <begin position="474"/>
        <end position="722"/>
    </location>
</feature>
<dbReference type="InterPro" id="IPR027417">
    <property type="entry name" value="P-loop_NTPase"/>
</dbReference>
<dbReference type="PROSITE" id="PS51419">
    <property type="entry name" value="RAB"/>
    <property type="match status" value="1"/>
</dbReference>
<accession>A0A6G1S6E2</accession>
<dbReference type="CDD" id="cd00154">
    <property type="entry name" value="Rab"/>
    <property type="match status" value="1"/>
</dbReference>
<dbReference type="SMART" id="SM00173">
    <property type="entry name" value="RAS"/>
    <property type="match status" value="1"/>
</dbReference>
<dbReference type="InterPro" id="IPR002048">
    <property type="entry name" value="EF_hand_dom"/>
</dbReference>
<dbReference type="NCBIfam" id="TIGR00231">
    <property type="entry name" value="small_GTP"/>
    <property type="match status" value="1"/>
</dbReference>
<evidence type="ECO:0000256" key="4">
    <source>
        <dbReference type="ARBA" id="ARBA00023288"/>
    </source>
</evidence>
<feature type="compositionally biased region" description="Polar residues" evidence="6">
    <location>
        <begin position="483"/>
        <end position="500"/>
    </location>
</feature>
<feature type="compositionally biased region" description="Polar residues" evidence="6">
    <location>
        <begin position="658"/>
        <end position="671"/>
    </location>
</feature>
<dbReference type="InterPro" id="IPR001806">
    <property type="entry name" value="Small_GTPase"/>
</dbReference>
<evidence type="ECO:0000256" key="2">
    <source>
        <dbReference type="ARBA" id="ARBA00022837"/>
    </source>
</evidence>
<dbReference type="SMART" id="SM00174">
    <property type="entry name" value="RHO"/>
    <property type="match status" value="1"/>
</dbReference>
<feature type="domain" description="EF-hand" evidence="7">
    <location>
        <begin position="42"/>
        <end position="74"/>
    </location>
</feature>
<dbReference type="SUPFAM" id="SSF47473">
    <property type="entry name" value="EF-hand"/>
    <property type="match status" value="1"/>
</dbReference>
<keyword evidence="2" id="KW-0106">Calcium</keyword>
<dbReference type="SMART" id="SM00176">
    <property type="entry name" value="RAN"/>
    <property type="match status" value="1"/>
</dbReference>
<gene>
    <name evidence="8" type="primary">RASEF</name>
    <name evidence="8" type="ORF">g.7770</name>
</gene>
<dbReference type="InterPro" id="IPR018247">
    <property type="entry name" value="EF_Hand_1_Ca_BS"/>
</dbReference>
<feature type="compositionally biased region" description="Polar residues" evidence="6">
    <location>
        <begin position="193"/>
        <end position="202"/>
    </location>
</feature>
<organism evidence="8">
    <name type="scientific">Aceria tosichella</name>
    <name type="common">wheat curl mite</name>
    <dbReference type="NCBI Taxonomy" id="561515"/>
    <lineage>
        <taxon>Eukaryota</taxon>
        <taxon>Metazoa</taxon>
        <taxon>Ecdysozoa</taxon>
        <taxon>Arthropoda</taxon>
        <taxon>Chelicerata</taxon>
        <taxon>Arachnida</taxon>
        <taxon>Acari</taxon>
        <taxon>Acariformes</taxon>
        <taxon>Trombidiformes</taxon>
        <taxon>Prostigmata</taxon>
        <taxon>Eupodina</taxon>
        <taxon>Eriophyoidea</taxon>
        <taxon>Eriophyidae</taxon>
        <taxon>Eriophyinae</taxon>
        <taxon>Aceriini</taxon>
        <taxon>Aceria</taxon>
    </lineage>
</organism>
<reference evidence="8" key="1">
    <citation type="submission" date="2018-10" db="EMBL/GenBank/DDBJ databases">
        <title>Transcriptome assembly of Aceria tosichella (Wheat curl mite) Type 2.</title>
        <authorList>
            <person name="Scully E.D."/>
            <person name="Geib S.M."/>
            <person name="Palmer N.A."/>
            <person name="Gupta A.K."/>
            <person name="Sarath G."/>
            <person name="Tatineni S."/>
        </authorList>
    </citation>
    <scope>NUCLEOTIDE SEQUENCE</scope>
    <source>
        <strain evidence="8">LincolnNE</strain>
    </source>
</reference>
<dbReference type="Gene3D" id="3.40.50.300">
    <property type="entry name" value="P-loop containing nucleotide triphosphate hydrolases"/>
    <property type="match status" value="1"/>
</dbReference>
<feature type="compositionally biased region" description="Low complexity" evidence="6">
    <location>
        <begin position="205"/>
        <end position="220"/>
    </location>
</feature>
<feature type="coiled-coil region" evidence="5">
    <location>
        <begin position="268"/>
        <end position="343"/>
    </location>
</feature>
<feature type="compositionally biased region" description="Low complexity" evidence="6">
    <location>
        <begin position="584"/>
        <end position="593"/>
    </location>
</feature>
<dbReference type="Pfam" id="PF00071">
    <property type="entry name" value="Ras"/>
    <property type="match status" value="1"/>
</dbReference>
<dbReference type="InterPro" id="IPR050227">
    <property type="entry name" value="Rab"/>
</dbReference>
<feature type="compositionally biased region" description="Low complexity" evidence="6">
    <location>
        <begin position="140"/>
        <end position="157"/>
    </location>
</feature>
<evidence type="ECO:0000256" key="5">
    <source>
        <dbReference type="SAM" id="Coils"/>
    </source>
</evidence>
<evidence type="ECO:0000256" key="1">
    <source>
        <dbReference type="ARBA" id="ARBA00022741"/>
    </source>
</evidence>
<feature type="domain" description="EF-hand" evidence="7">
    <location>
        <begin position="5"/>
        <end position="40"/>
    </location>
</feature>
<dbReference type="SUPFAM" id="SSF52540">
    <property type="entry name" value="P-loop containing nucleoside triphosphate hydrolases"/>
    <property type="match status" value="1"/>
</dbReference>
<feature type="compositionally biased region" description="Polar residues" evidence="6">
    <location>
        <begin position="571"/>
        <end position="583"/>
    </location>
</feature>
<feature type="compositionally biased region" description="Low complexity" evidence="6">
    <location>
        <begin position="165"/>
        <end position="182"/>
    </location>
</feature>
<evidence type="ECO:0000313" key="8">
    <source>
        <dbReference type="EMBL" id="MDE45948.1"/>
    </source>
</evidence>
<dbReference type="SMART" id="SM00054">
    <property type="entry name" value="EFh"/>
    <property type="match status" value="2"/>
</dbReference>
<feature type="compositionally biased region" description="Low complexity" evidence="6">
    <location>
        <begin position="521"/>
        <end position="532"/>
    </location>
</feature>
<dbReference type="PROSITE" id="PS00018">
    <property type="entry name" value="EF_HAND_1"/>
    <property type="match status" value="1"/>
</dbReference>
<feature type="compositionally biased region" description="Polar residues" evidence="6">
    <location>
        <begin position="619"/>
        <end position="636"/>
    </location>
</feature>
<dbReference type="PROSITE" id="PS51420">
    <property type="entry name" value="RHO"/>
    <property type="match status" value="1"/>
</dbReference>
<feature type="compositionally biased region" description="Low complexity" evidence="6">
    <location>
        <begin position="547"/>
        <end position="558"/>
    </location>
</feature>